<dbReference type="InterPro" id="IPR052980">
    <property type="entry name" value="Crinkler_effector"/>
</dbReference>
<reference evidence="3" key="1">
    <citation type="submission" date="2021-06" db="EMBL/GenBank/DDBJ databases">
        <authorList>
            <person name="Kallberg Y."/>
            <person name="Tangrot J."/>
            <person name="Rosling A."/>
        </authorList>
    </citation>
    <scope>NUCLEOTIDE SEQUENCE</scope>
    <source>
        <strain evidence="3">MT106</strain>
    </source>
</reference>
<dbReference type="OrthoDB" id="2439676at2759"/>
<name>A0A9N9DWW3_9GLOM</name>
<dbReference type="SUPFAM" id="SSF47769">
    <property type="entry name" value="SAM/Pointed domain"/>
    <property type="match status" value="1"/>
</dbReference>
<proteinExistence type="predicted"/>
<gene>
    <name evidence="3" type="ORF">AGERDE_LOCUS11400</name>
</gene>
<feature type="region of interest" description="Disordered" evidence="1">
    <location>
        <begin position="383"/>
        <end position="406"/>
    </location>
</feature>
<comment type="caution">
    <text evidence="3">The sequence shown here is derived from an EMBL/GenBank/DDBJ whole genome shotgun (WGS) entry which is preliminary data.</text>
</comment>
<sequence>MSFNVAGFSTSVPVIPSSDLPTVEEVRGFNAEALNGFLKRRLNSVDNHIDTLTAQEVDGEAFLELTPEDLTKLGILLGPAKKILKLINGIQGSKKYDNDNEKLLRFWNALKDGKVEEHDGGQFLELSGDVYYLLGKDEQGSNISTLFIRECYHHLCNIIFENENIRRWRITGNPGIGKTFFGYYLLYLLSQQRKTVVYHKLDNCPILFSEKCAFSHDVDNIHAFKDYLRNEEVWYIVDGRKPMEYAAKTILVCSPQKRHYSSFDKLGTTIRYMPVWSWEEIDTCRIKLFRNLTQEYVRKLYNKWGGIPRFTLFYALNDSQQDLLQRAINSVNDNLLNFVGETTDDNITSHKIIHICTNIPKGEDEGEDEGEEGGEGMEDVEITEVEDNSGEPSTSKLPAVTRPDKRKGVIGKGKPFYSMSTLEFASDYVSEEIMDKLIKNYKDQLENFVKASSSISDYSTLRGAIFERIAHRKLLKGGSFRTRPLFASTISCFGVNNSKLSIPIQNKLLFSDISEIVPNMYCIPTQKNNASFDAFVFPDTFFQMTVSESHPIIISGLEKYINKNDNSDIKFYFVLPKEIYNSYQEQVLYTTKRTVLKNRPPWINRLRQYALEIDLKL</sequence>
<dbReference type="PANTHER" id="PTHR33129:SF1">
    <property type="entry name" value="ATP-BINDING PROTEIN"/>
    <property type="match status" value="1"/>
</dbReference>
<feature type="domain" description="SAM" evidence="2">
    <location>
        <begin position="26"/>
        <end position="93"/>
    </location>
</feature>
<accession>A0A9N9DWW3</accession>
<protein>
    <submittedName>
        <fullName evidence="3">450_t:CDS:1</fullName>
    </submittedName>
</protein>
<dbReference type="SMART" id="SM00454">
    <property type="entry name" value="SAM"/>
    <property type="match status" value="1"/>
</dbReference>
<organism evidence="3 4">
    <name type="scientific">Ambispora gerdemannii</name>
    <dbReference type="NCBI Taxonomy" id="144530"/>
    <lineage>
        <taxon>Eukaryota</taxon>
        <taxon>Fungi</taxon>
        <taxon>Fungi incertae sedis</taxon>
        <taxon>Mucoromycota</taxon>
        <taxon>Glomeromycotina</taxon>
        <taxon>Glomeromycetes</taxon>
        <taxon>Archaeosporales</taxon>
        <taxon>Ambisporaceae</taxon>
        <taxon>Ambispora</taxon>
    </lineage>
</organism>
<dbReference type="Gene3D" id="1.10.150.50">
    <property type="entry name" value="Transcription Factor, Ets-1"/>
    <property type="match status" value="1"/>
</dbReference>
<dbReference type="InterPro" id="IPR001660">
    <property type="entry name" value="SAM"/>
</dbReference>
<dbReference type="CDD" id="cd09487">
    <property type="entry name" value="SAM_superfamily"/>
    <property type="match status" value="1"/>
</dbReference>
<evidence type="ECO:0000256" key="1">
    <source>
        <dbReference type="SAM" id="MobiDB-lite"/>
    </source>
</evidence>
<dbReference type="InterPro" id="IPR013761">
    <property type="entry name" value="SAM/pointed_sf"/>
</dbReference>
<evidence type="ECO:0000313" key="3">
    <source>
        <dbReference type="EMBL" id="CAG8651006.1"/>
    </source>
</evidence>
<keyword evidence="4" id="KW-1185">Reference proteome</keyword>
<dbReference type="EMBL" id="CAJVPL010004767">
    <property type="protein sequence ID" value="CAG8651006.1"/>
    <property type="molecule type" value="Genomic_DNA"/>
</dbReference>
<evidence type="ECO:0000259" key="2">
    <source>
        <dbReference type="SMART" id="SM00454"/>
    </source>
</evidence>
<evidence type="ECO:0000313" key="4">
    <source>
        <dbReference type="Proteomes" id="UP000789831"/>
    </source>
</evidence>
<dbReference type="Pfam" id="PF00536">
    <property type="entry name" value="SAM_1"/>
    <property type="match status" value="1"/>
</dbReference>
<dbReference type="Proteomes" id="UP000789831">
    <property type="component" value="Unassembled WGS sequence"/>
</dbReference>
<dbReference type="AlphaFoldDB" id="A0A9N9DWW3"/>
<dbReference type="PANTHER" id="PTHR33129">
    <property type="entry name" value="PROTEIN KINASE DOMAIN-CONTAINING PROTEIN-RELATED"/>
    <property type="match status" value="1"/>
</dbReference>